<dbReference type="AlphaFoldDB" id="A0A2P2PYX4"/>
<organism evidence="1">
    <name type="scientific">Rhizophora mucronata</name>
    <name type="common">Asiatic mangrove</name>
    <dbReference type="NCBI Taxonomy" id="61149"/>
    <lineage>
        <taxon>Eukaryota</taxon>
        <taxon>Viridiplantae</taxon>
        <taxon>Streptophyta</taxon>
        <taxon>Embryophyta</taxon>
        <taxon>Tracheophyta</taxon>
        <taxon>Spermatophyta</taxon>
        <taxon>Magnoliopsida</taxon>
        <taxon>eudicotyledons</taxon>
        <taxon>Gunneridae</taxon>
        <taxon>Pentapetalae</taxon>
        <taxon>rosids</taxon>
        <taxon>fabids</taxon>
        <taxon>Malpighiales</taxon>
        <taxon>Rhizophoraceae</taxon>
        <taxon>Rhizophora</taxon>
    </lineage>
</organism>
<sequence length="31" mass="3857">MLATRWRNYFLKLLLNFLCIEDLIVKSRLSW</sequence>
<reference evidence="1" key="1">
    <citation type="submission" date="2018-02" db="EMBL/GenBank/DDBJ databases">
        <title>Rhizophora mucronata_Transcriptome.</title>
        <authorList>
            <person name="Meera S.P."/>
            <person name="Sreeshan A."/>
            <person name="Augustine A."/>
        </authorList>
    </citation>
    <scope>NUCLEOTIDE SEQUENCE</scope>
    <source>
        <tissue evidence="1">Leaf</tissue>
    </source>
</reference>
<protein>
    <submittedName>
        <fullName evidence="1">Uncharacterized protein</fullName>
    </submittedName>
</protein>
<proteinExistence type="predicted"/>
<accession>A0A2P2PYX4</accession>
<name>A0A2P2PYX4_RHIMU</name>
<dbReference type="EMBL" id="GGEC01079440">
    <property type="protein sequence ID" value="MBX59924.1"/>
    <property type="molecule type" value="Transcribed_RNA"/>
</dbReference>
<evidence type="ECO:0000313" key="1">
    <source>
        <dbReference type="EMBL" id="MBX59924.1"/>
    </source>
</evidence>